<organism evidence="3 4">
    <name type="scientific">Halostreptopolyspora alba</name>
    <dbReference type="NCBI Taxonomy" id="2487137"/>
    <lineage>
        <taxon>Bacteria</taxon>
        <taxon>Bacillati</taxon>
        <taxon>Actinomycetota</taxon>
        <taxon>Actinomycetes</taxon>
        <taxon>Streptosporangiales</taxon>
        <taxon>Nocardiopsidaceae</taxon>
        <taxon>Halostreptopolyspora</taxon>
    </lineage>
</organism>
<evidence type="ECO:0000256" key="1">
    <source>
        <dbReference type="SAM" id="MobiDB-lite"/>
    </source>
</evidence>
<feature type="transmembrane region" description="Helical" evidence="2">
    <location>
        <begin position="414"/>
        <end position="435"/>
    </location>
</feature>
<sequence length="666" mass="70961">MNGTRDRVAADAPQPLQRGWARAATDAVGRGLSDRIVLVGALLIAASLAMRGWVLSEAYFIEDDFLFVGEAATASLTWDYLTSLHKGHLMPGALLLVYAQTAIAPYDWPLTSGVMLAGQAAAFAATFRLFWVLFGRRWAILAPLTGYVFAPLTLPVLAWWSAALNAVPFQLAIALALLWTVRYLRDGEPRHGWMAAGAVVFGMAFSVKAMLLPPVLFVVAAAFLVPGRFPWVVRTTLVREAPFWVGMAALSLGHGLFYLTREDSAGEGAAVPETDPAIAATRNLLGETFPSGAVGGPIVWDPVTPAGGLIDPRLAVLLGAWTVLALLVVASLLVRRRSWRAWALLLGYLVVVDVVPTLLARGRYDGAVGNDPRYVADAALLFALCLALAFLPTREEADGGGVYRARRWGFPARWARSATAFATAAFVLVASYSTYTFAGTLSGDRVRWYLDTVRASLEGVPDWAGIYPRPVPEDIVLPWNGPRRLSHNVLGPLAEGEVRERVTTPRQASGAMVINDSGYLVAAEPAEGSAFFAPPEDEECVATFDGDVMWDVLSAGGDTYVLGMGYSSEEPTVLNAVVGDAWVEASLPPAPNGANYYVPIDGEGEQLLLSTDPDALCLRWVFHGELDPVTQGPPLTDGDSEQGAEDTASEDGGGSGDGAESGNGGD</sequence>
<dbReference type="EMBL" id="RJMB01000010">
    <property type="protein sequence ID" value="RNL84657.1"/>
    <property type="molecule type" value="Genomic_DNA"/>
</dbReference>
<feature type="transmembrane region" description="Helical" evidence="2">
    <location>
        <begin position="166"/>
        <end position="184"/>
    </location>
</feature>
<feature type="transmembrane region" description="Helical" evidence="2">
    <location>
        <begin position="374"/>
        <end position="393"/>
    </location>
</feature>
<dbReference type="Proteomes" id="UP000269198">
    <property type="component" value="Unassembled WGS sequence"/>
</dbReference>
<evidence type="ECO:0008006" key="5">
    <source>
        <dbReference type="Google" id="ProtNLM"/>
    </source>
</evidence>
<evidence type="ECO:0000313" key="4">
    <source>
        <dbReference type="Proteomes" id="UP000269198"/>
    </source>
</evidence>
<feature type="transmembrane region" description="Helical" evidence="2">
    <location>
        <begin position="138"/>
        <end position="160"/>
    </location>
</feature>
<name>A0A3N0E9Y6_9ACTN</name>
<feature type="region of interest" description="Disordered" evidence="1">
    <location>
        <begin position="627"/>
        <end position="666"/>
    </location>
</feature>
<evidence type="ECO:0000313" key="3">
    <source>
        <dbReference type="EMBL" id="RNL84657.1"/>
    </source>
</evidence>
<reference evidence="3 4" key="1">
    <citation type="submission" date="2018-11" db="EMBL/GenBank/DDBJ databases">
        <title>The genome draft of YIM 96095.</title>
        <authorList>
            <person name="Tang S.-K."/>
            <person name="Chunyu W.-X."/>
            <person name="Feng Y.-Z."/>
        </authorList>
    </citation>
    <scope>NUCLEOTIDE SEQUENCE [LARGE SCALE GENOMIC DNA]</scope>
    <source>
        <strain evidence="3 4">YIM 96095</strain>
    </source>
</reference>
<feature type="compositionally biased region" description="Gly residues" evidence="1">
    <location>
        <begin position="651"/>
        <end position="666"/>
    </location>
</feature>
<keyword evidence="2" id="KW-0812">Transmembrane</keyword>
<gene>
    <name evidence="3" type="ORF">EFW17_12060</name>
</gene>
<accession>A0A3N0E9Y6</accession>
<protein>
    <recommendedName>
        <fullName evidence="5">Glycosyltransferase RgtA/B/C/D-like domain-containing protein</fullName>
    </recommendedName>
</protein>
<keyword evidence="4" id="KW-1185">Reference proteome</keyword>
<evidence type="ECO:0000256" key="2">
    <source>
        <dbReference type="SAM" id="Phobius"/>
    </source>
</evidence>
<feature type="transmembrane region" description="Helical" evidence="2">
    <location>
        <begin position="314"/>
        <end position="334"/>
    </location>
</feature>
<feature type="transmembrane region" description="Helical" evidence="2">
    <location>
        <begin position="36"/>
        <end position="53"/>
    </location>
</feature>
<feature type="transmembrane region" description="Helical" evidence="2">
    <location>
        <begin position="341"/>
        <end position="362"/>
    </location>
</feature>
<dbReference type="AlphaFoldDB" id="A0A3N0E9Y6"/>
<feature type="transmembrane region" description="Helical" evidence="2">
    <location>
        <begin position="112"/>
        <end position="131"/>
    </location>
</feature>
<keyword evidence="2" id="KW-0472">Membrane</keyword>
<feature type="transmembrane region" description="Helical" evidence="2">
    <location>
        <begin position="196"/>
        <end position="225"/>
    </location>
</feature>
<dbReference type="OrthoDB" id="3778510at2"/>
<feature type="compositionally biased region" description="Acidic residues" evidence="1">
    <location>
        <begin position="638"/>
        <end position="649"/>
    </location>
</feature>
<proteinExistence type="predicted"/>
<comment type="caution">
    <text evidence="3">The sequence shown here is derived from an EMBL/GenBank/DDBJ whole genome shotgun (WGS) entry which is preliminary data.</text>
</comment>
<keyword evidence="2" id="KW-1133">Transmembrane helix</keyword>